<evidence type="ECO:0000256" key="1">
    <source>
        <dbReference type="SAM" id="MobiDB-lite"/>
    </source>
</evidence>
<sequence>MASVKPSKRDRIAAQIDLYLQQVARPAQKRQEPNDRRYDREIERSIRTIKPHDLDALLNGQDDS</sequence>
<dbReference type="EMBL" id="QDFR01000004">
    <property type="protein sequence ID" value="PVE53088.1"/>
    <property type="molecule type" value="Genomic_DNA"/>
</dbReference>
<evidence type="ECO:0000313" key="3">
    <source>
        <dbReference type="Proteomes" id="UP000244335"/>
    </source>
</evidence>
<proteinExistence type="predicted"/>
<name>A0AA92H8U9_RHIRH</name>
<evidence type="ECO:0000313" key="2">
    <source>
        <dbReference type="EMBL" id="PVE53088.1"/>
    </source>
</evidence>
<dbReference type="AlphaFoldDB" id="A0AA92H8U9"/>
<dbReference type="Proteomes" id="UP000244335">
    <property type="component" value="Unassembled WGS sequence"/>
</dbReference>
<gene>
    <name evidence="2" type="ORF">DC430_14205</name>
</gene>
<protein>
    <submittedName>
        <fullName evidence="2">Uncharacterized protein</fullName>
    </submittedName>
</protein>
<reference evidence="2 3" key="1">
    <citation type="submission" date="2018-04" db="EMBL/GenBank/DDBJ databases">
        <authorList>
            <person name="Hagen T."/>
        </authorList>
    </citation>
    <scope>NUCLEOTIDE SEQUENCE [LARGE SCALE GENOMIC DNA]</scope>
    <source>
        <strain evidence="2 3">TPD7009</strain>
    </source>
</reference>
<comment type="caution">
    <text evidence="2">The sequence shown here is derived from an EMBL/GenBank/DDBJ whole genome shotgun (WGS) entry which is preliminary data.</text>
</comment>
<feature type="region of interest" description="Disordered" evidence="1">
    <location>
        <begin position="24"/>
        <end position="46"/>
    </location>
</feature>
<feature type="compositionally biased region" description="Basic and acidic residues" evidence="1">
    <location>
        <begin position="29"/>
        <end position="46"/>
    </location>
</feature>
<accession>A0AA92H8U9</accession>
<organism evidence="2 3">
    <name type="scientific">Rhizobium rhizogenes</name>
    <name type="common">Agrobacterium rhizogenes</name>
    <dbReference type="NCBI Taxonomy" id="359"/>
    <lineage>
        <taxon>Bacteria</taxon>
        <taxon>Pseudomonadati</taxon>
        <taxon>Pseudomonadota</taxon>
        <taxon>Alphaproteobacteria</taxon>
        <taxon>Hyphomicrobiales</taxon>
        <taxon>Rhizobiaceae</taxon>
        <taxon>Rhizobium/Agrobacterium group</taxon>
        <taxon>Rhizobium</taxon>
    </lineage>
</organism>